<evidence type="ECO:0000256" key="8">
    <source>
        <dbReference type="RuleBase" id="RU280814"/>
    </source>
</evidence>
<comment type="caution">
    <text evidence="8">Lacks conserved residue(s) required for the propagation of feature annotation.</text>
</comment>
<accession>A0A8X7CM93</accession>
<evidence type="ECO:0000256" key="5">
    <source>
        <dbReference type="ARBA" id="ARBA00022989"/>
    </source>
</evidence>
<feature type="domain" description="Anoctamin dimerisation" evidence="10">
    <location>
        <begin position="5"/>
        <end position="99"/>
    </location>
</feature>
<comment type="subcellular location">
    <subcellularLocation>
        <location evidence="1">Cell membrane</location>
        <topology evidence="1">Multi-pass membrane protein</topology>
    </subcellularLocation>
    <subcellularLocation>
        <location evidence="8">Membrane</location>
        <topology evidence="8">Multi-pass membrane protein</topology>
    </subcellularLocation>
</comment>
<dbReference type="GO" id="GO:0046983">
    <property type="term" value="F:protein dimerization activity"/>
    <property type="evidence" value="ECO:0007669"/>
    <property type="project" value="InterPro"/>
</dbReference>
<dbReference type="EMBL" id="BMAV01017478">
    <property type="protein sequence ID" value="GFY69157.1"/>
    <property type="molecule type" value="Genomic_DNA"/>
</dbReference>
<comment type="caution">
    <text evidence="11">The sequence shown here is derived from an EMBL/GenBank/DDBJ whole genome shotgun (WGS) entry which is preliminary data.</text>
</comment>
<dbReference type="Pfam" id="PF04547">
    <property type="entry name" value="Anoctamin"/>
    <property type="match status" value="1"/>
</dbReference>
<reference evidence="11" key="1">
    <citation type="submission" date="2020-08" db="EMBL/GenBank/DDBJ databases">
        <title>Multicomponent nature underlies the extraordinary mechanical properties of spider dragline silk.</title>
        <authorList>
            <person name="Kono N."/>
            <person name="Nakamura H."/>
            <person name="Mori M."/>
            <person name="Yoshida Y."/>
            <person name="Ohtoshi R."/>
            <person name="Malay A.D."/>
            <person name="Moran D.A.P."/>
            <person name="Tomita M."/>
            <person name="Numata K."/>
            <person name="Arakawa K."/>
        </authorList>
    </citation>
    <scope>NUCLEOTIDE SEQUENCE</scope>
</reference>
<dbReference type="Pfam" id="PF16178">
    <property type="entry name" value="Anoct_dimer"/>
    <property type="match status" value="1"/>
</dbReference>
<evidence type="ECO:0000256" key="6">
    <source>
        <dbReference type="ARBA" id="ARBA00023136"/>
    </source>
</evidence>
<evidence type="ECO:0000259" key="10">
    <source>
        <dbReference type="Pfam" id="PF16178"/>
    </source>
</evidence>
<evidence type="ECO:0000313" key="12">
    <source>
        <dbReference type="Proteomes" id="UP000886998"/>
    </source>
</evidence>
<keyword evidence="5 8" id="KW-1133">Transmembrane helix</keyword>
<evidence type="ECO:0000256" key="3">
    <source>
        <dbReference type="ARBA" id="ARBA00022475"/>
    </source>
</evidence>
<dbReference type="PANTHER" id="PTHR12308">
    <property type="entry name" value="ANOCTAMIN"/>
    <property type="match status" value="1"/>
</dbReference>
<dbReference type="InterPro" id="IPR049452">
    <property type="entry name" value="Anoctamin_TM"/>
</dbReference>
<evidence type="ECO:0000256" key="4">
    <source>
        <dbReference type="ARBA" id="ARBA00022692"/>
    </source>
</evidence>
<keyword evidence="3" id="KW-1003">Cell membrane</keyword>
<keyword evidence="6 8" id="KW-0472">Membrane</keyword>
<evidence type="ECO:0000313" key="11">
    <source>
        <dbReference type="EMBL" id="GFY69157.1"/>
    </source>
</evidence>
<feature type="transmembrane region" description="Helical" evidence="8">
    <location>
        <begin position="233"/>
        <end position="251"/>
    </location>
</feature>
<dbReference type="Proteomes" id="UP000886998">
    <property type="component" value="Unassembled WGS sequence"/>
</dbReference>
<evidence type="ECO:0000256" key="2">
    <source>
        <dbReference type="ARBA" id="ARBA00009671"/>
    </source>
</evidence>
<protein>
    <recommendedName>
        <fullName evidence="8">Anoctamin</fullName>
    </recommendedName>
</protein>
<keyword evidence="12" id="KW-1185">Reference proteome</keyword>
<feature type="transmembrane region" description="Helical" evidence="8">
    <location>
        <begin position="160"/>
        <end position="180"/>
    </location>
</feature>
<evidence type="ECO:0000259" key="9">
    <source>
        <dbReference type="Pfam" id="PF04547"/>
    </source>
</evidence>
<comment type="similarity">
    <text evidence="2 8">Belongs to the anoctamin family.</text>
</comment>
<feature type="domain" description="Anoctamin transmembrane" evidence="9">
    <location>
        <begin position="158"/>
        <end position="337"/>
    </location>
</feature>
<gene>
    <name evidence="11" type="primary">Ano7</name>
    <name evidence="11" type="ORF">TNIN_21421</name>
</gene>
<dbReference type="GO" id="GO:0005254">
    <property type="term" value="F:chloride channel activity"/>
    <property type="evidence" value="ECO:0007669"/>
    <property type="project" value="TreeGrafter"/>
</dbReference>
<evidence type="ECO:0000256" key="1">
    <source>
        <dbReference type="ARBA" id="ARBA00004651"/>
    </source>
</evidence>
<dbReference type="OrthoDB" id="296386at2759"/>
<sequence>MIFSDYVLVYEESSDDRPQPKGYAQKTHKHEAWRKKFMANLVKAGLHMEEETVESEANVIHFIKLSAPWPVLVHYAEQLCMRAPLQAHPNPSHNWSEHILKIPGQRQSGRVFQPDAAHPDRTCHPADIRLWETPEGPNRHRPPHRGRSVRRCFPPSRRFYTGWLFPAAVVGLAVFLYGVLTMHNDTPSNEVCNSEKTFLMCPRCEENYGCAYWYLSDICMFSKLSYLFDHPGTVFYAVFVSFWAVSFLEYWKRKSASLAHHWDCMDFEEEEERPRPEFAAKAPCVERNPITGIKEPSFPKSVRMKRIAVGSGAILVMMALVMIFIVAVILYRVLVSIFCSGRIHFVVPPP</sequence>
<dbReference type="AlphaFoldDB" id="A0A8X7CM93"/>
<name>A0A8X7CM93_9ARAC</name>
<dbReference type="InterPro" id="IPR032394">
    <property type="entry name" value="Anoct_dimer"/>
</dbReference>
<proteinExistence type="inferred from homology"/>
<evidence type="ECO:0000256" key="7">
    <source>
        <dbReference type="ARBA" id="ARBA00023180"/>
    </source>
</evidence>
<organism evidence="11 12">
    <name type="scientific">Trichonephila inaurata madagascariensis</name>
    <dbReference type="NCBI Taxonomy" id="2747483"/>
    <lineage>
        <taxon>Eukaryota</taxon>
        <taxon>Metazoa</taxon>
        <taxon>Ecdysozoa</taxon>
        <taxon>Arthropoda</taxon>
        <taxon>Chelicerata</taxon>
        <taxon>Arachnida</taxon>
        <taxon>Araneae</taxon>
        <taxon>Araneomorphae</taxon>
        <taxon>Entelegynae</taxon>
        <taxon>Araneoidea</taxon>
        <taxon>Nephilidae</taxon>
        <taxon>Trichonephila</taxon>
        <taxon>Trichonephila inaurata</taxon>
    </lineage>
</organism>
<feature type="transmembrane region" description="Helical" evidence="8">
    <location>
        <begin position="307"/>
        <end position="334"/>
    </location>
</feature>
<dbReference type="InterPro" id="IPR007632">
    <property type="entry name" value="Anoctamin"/>
</dbReference>
<dbReference type="PANTHER" id="PTHR12308:SF87">
    <property type="entry name" value="ANOCTAMIN"/>
    <property type="match status" value="1"/>
</dbReference>
<keyword evidence="4 8" id="KW-0812">Transmembrane</keyword>
<keyword evidence="7" id="KW-0325">Glycoprotein</keyword>
<dbReference type="GO" id="GO:0005886">
    <property type="term" value="C:plasma membrane"/>
    <property type="evidence" value="ECO:0007669"/>
    <property type="project" value="UniProtKB-SubCell"/>
</dbReference>